<evidence type="ECO:0000259" key="7">
    <source>
        <dbReference type="Pfam" id="PF24882"/>
    </source>
</evidence>
<comment type="similarity">
    <text evidence="2 5">Belongs to the ORC2 family.</text>
</comment>
<dbReference type="PANTHER" id="PTHR14052:SF0">
    <property type="entry name" value="ORIGIN RECOGNITION COMPLEX SUBUNIT 2"/>
    <property type="match status" value="1"/>
</dbReference>
<keyword evidence="4 5" id="KW-0539">Nucleus</keyword>
<dbReference type="HOGENOM" id="CLU_018596_1_1_1"/>
<evidence type="ECO:0000256" key="5">
    <source>
        <dbReference type="RuleBase" id="RU368084"/>
    </source>
</evidence>
<keyword evidence="3 5" id="KW-0235">DNA replication</keyword>
<dbReference type="STRING" id="619300.G3ALV4"/>
<dbReference type="Proteomes" id="UP000000709">
    <property type="component" value="Unassembled WGS sequence"/>
</dbReference>
<comment type="function">
    <text evidence="5">Component of the origin recognition complex (ORC) that binds origins of replication. DNA-binding is ATP-dependent. ORC is required to assemble the pre-replication complex necessary to initiate DNA replication.</text>
</comment>
<name>G3ALV4_SPAPN</name>
<sequence length="272" mass="31446">MLVVNGYNPTLKFKKLALEIASCLIPSELRAQEGIKLPQHISETIPFIVNHMNERRKEKTTSFIMPELILIIHNLDGETFRDDKIQGYLSLLSSIPELWLISSTDNINAPLLWDSFKMKNFNFIWHDLTTYSSYINESSFRDVLNLGKSKKFVGNSGAKFVLRSLTDNHRNLYRILLETQLENMKKIATTKTSRAGLKGTMKFGVELKSLYDKCLDEFITSNEITFRTFLTEYIEHKMCQLVKDSAGIEIVFIPFSFDEMQKVYRQEFAADS</sequence>
<feature type="domain" description="Origin recognition complex subunit 2 winged-helix" evidence="7">
    <location>
        <begin position="198"/>
        <end position="259"/>
    </location>
</feature>
<evidence type="ECO:0000256" key="4">
    <source>
        <dbReference type="ARBA" id="ARBA00023242"/>
    </source>
</evidence>
<dbReference type="GO" id="GO:0003688">
    <property type="term" value="F:DNA replication origin binding"/>
    <property type="evidence" value="ECO:0007669"/>
    <property type="project" value="UniProtKB-UniRule"/>
</dbReference>
<protein>
    <recommendedName>
        <fullName evidence="5">Origin recognition complex subunit 2</fullName>
    </recommendedName>
</protein>
<evidence type="ECO:0000256" key="1">
    <source>
        <dbReference type="ARBA" id="ARBA00004123"/>
    </source>
</evidence>
<dbReference type="GO" id="GO:0005664">
    <property type="term" value="C:nuclear origin of replication recognition complex"/>
    <property type="evidence" value="ECO:0007669"/>
    <property type="project" value="UniProtKB-UniRule"/>
</dbReference>
<dbReference type="InterPro" id="IPR007220">
    <property type="entry name" value="ORC2"/>
</dbReference>
<reference evidence="8 9" key="1">
    <citation type="journal article" date="2011" name="Proc. Natl. Acad. Sci. U.S.A.">
        <title>Comparative genomics of xylose-fermenting fungi for enhanced biofuel production.</title>
        <authorList>
            <person name="Wohlbach D.J."/>
            <person name="Kuo A."/>
            <person name="Sato T.K."/>
            <person name="Potts K.M."/>
            <person name="Salamov A.A."/>
            <person name="LaButti K.M."/>
            <person name="Sun H."/>
            <person name="Clum A."/>
            <person name="Pangilinan J.L."/>
            <person name="Lindquist E.A."/>
            <person name="Lucas S."/>
            <person name="Lapidus A."/>
            <person name="Jin M."/>
            <person name="Gunawan C."/>
            <person name="Balan V."/>
            <person name="Dale B.E."/>
            <person name="Jeffries T.W."/>
            <person name="Zinkel R."/>
            <person name="Barry K.W."/>
            <person name="Grigoriev I.V."/>
            <person name="Gasch A.P."/>
        </authorList>
    </citation>
    <scope>NUCLEOTIDE SEQUENCE [LARGE SCALE GENOMIC DNA]</scope>
    <source>
        <strain evidence="9">NRRL Y-27907 / 11-Y1</strain>
    </source>
</reference>
<dbReference type="InterPro" id="IPR056773">
    <property type="entry name" value="WHD_ORC2"/>
</dbReference>
<dbReference type="GO" id="GO:0006260">
    <property type="term" value="P:DNA replication"/>
    <property type="evidence" value="ECO:0007669"/>
    <property type="project" value="UniProtKB-UniRule"/>
</dbReference>
<comment type="subunit">
    <text evidence="5">Component of the origin recognition complex (ORC).</text>
</comment>
<evidence type="ECO:0000259" key="6">
    <source>
        <dbReference type="Pfam" id="PF04084"/>
    </source>
</evidence>
<evidence type="ECO:0000256" key="2">
    <source>
        <dbReference type="ARBA" id="ARBA00007421"/>
    </source>
</evidence>
<dbReference type="RefSeq" id="XP_007374228.1">
    <property type="nucleotide sequence ID" value="XM_007374166.1"/>
</dbReference>
<dbReference type="EMBL" id="GL996501">
    <property type="protein sequence ID" value="EGW32713.1"/>
    <property type="molecule type" value="Genomic_DNA"/>
</dbReference>
<proteinExistence type="inferred from homology"/>
<evidence type="ECO:0000256" key="3">
    <source>
        <dbReference type="ARBA" id="ARBA00022705"/>
    </source>
</evidence>
<dbReference type="KEGG" id="spaa:SPAPADRAFT_60069"/>
<dbReference type="GeneID" id="18873207"/>
<accession>G3ALV4</accession>
<evidence type="ECO:0000313" key="9">
    <source>
        <dbReference type="Proteomes" id="UP000000709"/>
    </source>
</evidence>
<keyword evidence="9" id="KW-1185">Reference proteome</keyword>
<dbReference type="Pfam" id="PF04084">
    <property type="entry name" value="RecA-like_ORC2"/>
    <property type="match status" value="1"/>
</dbReference>
<dbReference type="eggNOG" id="KOG2928">
    <property type="taxonomic scope" value="Eukaryota"/>
</dbReference>
<dbReference type="PANTHER" id="PTHR14052">
    <property type="entry name" value="ORIGIN RECOGNITION COMPLEX SUBUNIT 2"/>
    <property type="match status" value="1"/>
</dbReference>
<dbReference type="Pfam" id="PF24882">
    <property type="entry name" value="WHD_ORC2"/>
    <property type="match status" value="1"/>
</dbReference>
<evidence type="ECO:0000313" key="8">
    <source>
        <dbReference type="EMBL" id="EGW32713.1"/>
    </source>
</evidence>
<comment type="subcellular location">
    <subcellularLocation>
        <location evidence="1 5">Nucleus</location>
    </subcellularLocation>
</comment>
<dbReference type="OrthoDB" id="346673at2759"/>
<gene>
    <name evidence="8" type="ORF">SPAPADRAFT_60069</name>
</gene>
<organism evidence="9">
    <name type="scientific">Spathaspora passalidarum (strain NRRL Y-27907 / 11-Y1)</name>
    <dbReference type="NCBI Taxonomy" id="619300"/>
    <lineage>
        <taxon>Eukaryota</taxon>
        <taxon>Fungi</taxon>
        <taxon>Dikarya</taxon>
        <taxon>Ascomycota</taxon>
        <taxon>Saccharomycotina</taxon>
        <taxon>Pichiomycetes</taxon>
        <taxon>Debaryomycetaceae</taxon>
        <taxon>Spathaspora</taxon>
    </lineage>
</organism>
<dbReference type="AlphaFoldDB" id="G3ALV4"/>
<dbReference type="InterPro" id="IPR056772">
    <property type="entry name" value="RecA-like_ORC2"/>
</dbReference>
<dbReference type="InParanoid" id="G3ALV4"/>
<feature type="domain" description="Origin recognition complex subunit 2 RecA-like" evidence="6">
    <location>
        <begin position="2"/>
        <end position="128"/>
    </location>
</feature>